<name>A0ABW3FDR6_9HYPH</name>
<dbReference type="Pfam" id="PF05175">
    <property type="entry name" value="MTS"/>
    <property type="match status" value="1"/>
</dbReference>
<evidence type="ECO:0000256" key="1">
    <source>
        <dbReference type="ARBA" id="ARBA00022490"/>
    </source>
</evidence>
<dbReference type="GO" id="GO:0052916">
    <property type="term" value="F:23S rRNA (guanine(1835)-N(2))-methyltransferase activity"/>
    <property type="evidence" value="ECO:0007669"/>
    <property type="project" value="UniProtKB-EC"/>
</dbReference>
<evidence type="ECO:0000256" key="4">
    <source>
        <dbReference type="ARBA" id="ARBA00022679"/>
    </source>
</evidence>
<evidence type="ECO:0000256" key="5">
    <source>
        <dbReference type="ARBA" id="ARBA00022691"/>
    </source>
</evidence>
<evidence type="ECO:0000313" key="8">
    <source>
        <dbReference type="Proteomes" id="UP001597101"/>
    </source>
</evidence>
<evidence type="ECO:0000259" key="6">
    <source>
        <dbReference type="Pfam" id="PF05175"/>
    </source>
</evidence>
<accession>A0ABW3FDR6</accession>
<feature type="domain" description="Methyltransferase small" evidence="6">
    <location>
        <begin position="157"/>
        <end position="322"/>
    </location>
</feature>
<keyword evidence="5" id="KW-0949">S-adenosyl-L-methionine</keyword>
<organism evidence="7 8">
    <name type="scientific">Pseudahrensia aquimaris</name>
    <dbReference type="NCBI Taxonomy" id="744461"/>
    <lineage>
        <taxon>Bacteria</taxon>
        <taxon>Pseudomonadati</taxon>
        <taxon>Pseudomonadota</taxon>
        <taxon>Alphaproteobacteria</taxon>
        <taxon>Hyphomicrobiales</taxon>
        <taxon>Ahrensiaceae</taxon>
        <taxon>Pseudahrensia</taxon>
    </lineage>
</organism>
<dbReference type="EC" id="2.1.1.174" evidence="7"/>
<dbReference type="Proteomes" id="UP001597101">
    <property type="component" value="Unassembled WGS sequence"/>
</dbReference>
<proteinExistence type="predicted"/>
<gene>
    <name evidence="7" type="ORF">ACFQ14_01440</name>
</gene>
<dbReference type="GO" id="GO:0052914">
    <property type="term" value="F:16S rRNA (guanine(1207)-N(2))-methyltransferase activity"/>
    <property type="evidence" value="ECO:0007669"/>
    <property type="project" value="UniProtKB-EC"/>
</dbReference>
<keyword evidence="8" id="KW-1185">Reference proteome</keyword>
<keyword evidence="1" id="KW-0963">Cytoplasm</keyword>
<dbReference type="InterPro" id="IPR029063">
    <property type="entry name" value="SAM-dependent_MTases_sf"/>
</dbReference>
<keyword evidence="2" id="KW-0698">rRNA processing</keyword>
<dbReference type="PANTHER" id="PTHR47816:SF4">
    <property type="entry name" value="RIBOSOMAL RNA SMALL SUBUNIT METHYLTRANSFERASE C"/>
    <property type="match status" value="1"/>
</dbReference>
<sequence>MDRPSIKTLILPFQRQDRPYPDASKPWAFFNAHPLPDASNWKIGLVCQQSFRPLYLDLTDTGFVTSPTLEKGGLAGALVLTDRAKAVNERNIAHALLSVSEGAPILVCGEKNTGIVPLKKWAARLGTVVDTFSKYHAQCFTLIATDMARRTVSALPVDANAGLFAKGKIDRGSAVLAATFDESLAGDCADFCAGTGHLARALTEQSKPNSLTLLEAEFHAVEASKAALDDIAIPMSFHWLDLIREAPPARYDTIVMNPPFHTARAAEPQLGQALIRAAAKALRPGGKLRMVANRTLPYEQTLQSVFGSFHELTVEDGFKVLQARANK</sequence>
<evidence type="ECO:0000256" key="3">
    <source>
        <dbReference type="ARBA" id="ARBA00022603"/>
    </source>
</evidence>
<dbReference type="PANTHER" id="PTHR47816">
    <property type="entry name" value="RIBOSOMAL RNA SMALL SUBUNIT METHYLTRANSFERASE C"/>
    <property type="match status" value="1"/>
</dbReference>
<dbReference type="EMBL" id="JBHTJV010000002">
    <property type="protein sequence ID" value="MFD0915065.1"/>
    <property type="molecule type" value="Genomic_DNA"/>
</dbReference>
<dbReference type="SUPFAM" id="SSF53335">
    <property type="entry name" value="S-adenosyl-L-methionine-dependent methyltransferases"/>
    <property type="match status" value="1"/>
</dbReference>
<dbReference type="InterPro" id="IPR002052">
    <property type="entry name" value="DNA_methylase_N6_adenine_CS"/>
</dbReference>
<dbReference type="Gene3D" id="3.40.50.150">
    <property type="entry name" value="Vaccinia Virus protein VP39"/>
    <property type="match status" value="1"/>
</dbReference>
<keyword evidence="4 7" id="KW-0808">Transferase</keyword>
<dbReference type="EC" id="2.1.1.172" evidence="7"/>
<dbReference type="CDD" id="cd02440">
    <property type="entry name" value="AdoMet_MTases"/>
    <property type="match status" value="1"/>
</dbReference>
<dbReference type="InterPro" id="IPR046977">
    <property type="entry name" value="RsmC/RlmG"/>
</dbReference>
<dbReference type="RefSeq" id="WP_377210916.1">
    <property type="nucleotide sequence ID" value="NZ_JBHTJV010000002.1"/>
</dbReference>
<reference evidence="8" key="1">
    <citation type="journal article" date="2019" name="Int. J. Syst. Evol. Microbiol.">
        <title>The Global Catalogue of Microorganisms (GCM) 10K type strain sequencing project: providing services to taxonomists for standard genome sequencing and annotation.</title>
        <authorList>
            <consortium name="The Broad Institute Genomics Platform"/>
            <consortium name="The Broad Institute Genome Sequencing Center for Infectious Disease"/>
            <person name="Wu L."/>
            <person name="Ma J."/>
        </authorList>
    </citation>
    <scope>NUCLEOTIDE SEQUENCE [LARGE SCALE GENOMIC DNA]</scope>
    <source>
        <strain evidence="8">CCUG 60023</strain>
    </source>
</reference>
<comment type="caution">
    <text evidence="7">The sequence shown here is derived from an EMBL/GenBank/DDBJ whole genome shotgun (WGS) entry which is preliminary data.</text>
</comment>
<evidence type="ECO:0000256" key="2">
    <source>
        <dbReference type="ARBA" id="ARBA00022552"/>
    </source>
</evidence>
<keyword evidence="3 7" id="KW-0489">Methyltransferase</keyword>
<evidence type="ECO:0000313" key="7">
    <source>
        <dbReference type="EMBL" id="MFD0915065.1"/>
    </source>
</evidence>
<dbReference type="InterPro" id="IPR007848">
    <property type="entry name" value="Small_mtfrase_dom"/>
</dbReference>
<dbReference type="PROSITE" id="PS00092">
    <property type="entry name" value="N6_MTASE"/>
    <property type="match status" value="1"/>
</dbReference>
<protein>
    <submittedName>
        <fullName evidence="7">Class I SAM-dependent methyltransferase</fullName>
        <ecNumber evidence="7">2.1.1.172</ecNumber>
        <ecNumber evidence="7">2.1.1.174</ecNumber>
    </submittedName>
</protein>